<name>A0A850H768_9SPHN</name>
<evidence type="ECO:0000259" key="1">
    <source>
        <dbReference type="Pfam" id="PF14220"/>
    </source>
</evidence>
<evidence type="ECO:0000313" key="2">
    <source>
        <dbReference type="EMBL" id="NVE93693.1"/>
    </source>
</evidence>
<comment type="caution">
    <text evidence="2">The sequence shown here is derived from an EMBL/GenBank/DDBJ whole genome shotgun (WGS) entry which is preliminary data.</text>
</comment>
<proteinExistence type="predicted"/>
<protein>
    <submittedName>
        <fullName evidence="2">DUF4329 domain-containing protein</fullName>
    </submittedName>
</protein>
<evidence type="ECO:0000313" key="3">
    <source>
        <dbReference type="Proteomes" id="UP000546031"/>
    </source>
</evidence>
<organism evidence="2 3">
    <name type="scientific">Altererythrobacter lutimaris</name>
    <dbReference type="NCBI Taxonomy" id="2743979"/>
    <lineage>
        <taxon>Bacteria</taxon>
        <taxon>Pseudomonadati</taxon>
        <taxon>Pseudomonadota</taxon>
        <taxon>Alphaproteobacteria</taxon>
        <taxon>Sphingomonadales</taxon>
        <taxon>Erythrobacteraceae</taxon>
        <taxon>Altererythrobacter</taxon>
    </lineage>
</organism>
<dbReference type="InterPro" id="IPR025479">
    <property type="entry name" value="DUF4329"/>
</dbReference>
<accession>A0A850H768</accession>
<gene>
    <name evidence="2" type="ORF">HUO12_02160</name>
</gene>
<dbReference type="Pfam" id="PF14220">
    <property type="entry name" value="DUF4329"/>
    <property type="match status" value="1"/>
</dbReference>
<dbReference type="AlphaFoldDB" id="A0A850H768"/>
<reference evidence="2 3" key="1">
    <citation type="submission" date="2020-06" db="EMBL/GenBank/DDBJ databases">
        <title>Altererythrobacter lutimaris sp. nov., a marine bacterium isolated from a tidal flat.</title>
        <authorList>
            <person name="Kim D."/>
            <person name="Yoo Y."/>
            <person name="Kim J.-J."/>
        </authorList>
    </citation>
    <scope>NUCLEOTIDE SEQUENCE [LARGE SCALE GENOMIC DNA]</scope>
    <source>
        <strain evidence="2 3">JGD-16</strain>
    </source>
</reference>
<dbReference type="Proteomes" id="UP000546031">
    <property type="component" value="Unassembled WGS sequence"/>
</dbReference>
<sequence>MQNVRTTQIIYLLCAIAFVVIVARAISSVKGPEDFVVTATTEEVQAFAREQLAALQERSFAEDTEYCGIIFEDSNGDLGAGRILTGERASCDIAYFDEPGMAPLASFHTHGGFGEEFDSEVPSTIDLKSDIASRMDGYVSTPGGRFWRNDAEAGKSILVCGPGCLPRDPAYRPCPAAEPKPEYSVTSLRARFERGTERC</sequence>
<dbReference type="EMBL" id="JABWTA010000001">
    <property type="protein sequence ID" value="NVE93693.1"/>
    <property type="molecule type" value="Genomic_DNA"/>
</dbReference>
<dbReference type="RefSeq" id="WP_217905162.1">
    <property type="nucleotide sequence ID" value="NZ_JABWTA010000001.1"/>
</dbReference>
<keyword evidence="3" id="KW-1185">Reference proteome</keyword>
<feature type="domain" description="DUF4329" evidence="1">
    <location>
        <begin position="46"/>
        <end position="160"/>
    </location>
</feature>